<keyword evidence="4" id="KW-0812">Transmembrane</keyword>
<dbReference type="SUPFAM" id="SSF46689">
    <property type="entry name" value="Homeodomain-like"/>
    <property type="match status" value="1"/>
</dbReference>
<keyword evidence="7" id="KW-1185">Reference proteome</keyword>
<feature type="transmembrane region" description="Helical" evidence="4">
    <location>
        <begin position="223"/>
        <end position="244"/>
    </location>
</feature>
<dbReference type="PROSITE" id="PS01124">
    <property type="entry name" value="HTH_ARAC_FAMILY_2"/>
    <property type="match status" value="1"/>
</dbReference>
<dbReference type="InterPro" id="IPR018060">
    <property type="entry name" value="HTH_AraC"/>
</dbReference>
<dbReference type="Pfam" id="PF12833">
    <property type="entry name" value="HTH_18"/>
    <property type="match status" value="1"/>
</dbReference>
<keyword evidence="1" id="KW-0805">Transcription regulation</keyword>
<dbReference type="PANTHER" id="PTHR43280">
    <property type="entry name" value="ARAC-FAMILY TRANSCRIPTIONAL REGULATOR"/>
    <property type="match status" value="1"/>
</dbReference>
<evidence type="ECO:0000313" key="7">
    <source>
        <dbReference type="Proteomes" id="UP000443353"/>
    </source>
</evidence>
<keyword evidence="4" id="KW-1133">Transmembrane helix</keyword>
<dbReference type="InterPro" id="IPR018062">
    <property type="entry name" value="HTH_AraC-typ_CS"/>
</dbReference>
<gene>
    <name evidence="6" type="ORF">GPY61_12485</name>
</gene>
<protein>
    <submittedName>
        <fullName evidence="6">Helix-turn-helix domain-containing protein</fullName>
    </submittedName>
</protein>
<evidence type="ECO:0000259" key="5">
    <source>
        <dbReference type="PROSITE" id="PS01124"/>
    </source>
</evidence>
<evidence type="ECO:0000256" key="4">
    <source>
        <dbReference type="SAM" id="Phobius"/>
    </source>
</evidence>
<evidence type="ECO:0000313" key="6">
    <source>
        <dbReference type="EMBL" id="MVW60747.1"/>
    </source>
</evidence>
<dbReference type="GO" id="GO:0003700">
    <property type="term" value="F:DNA-binding transcription factor activity"/>
    <property type="evidence" value="ECO:0007669"/>
    <property type="project" value="InterPro"/>
</dbReference>
<keyword evidence="2" id="KW-0238">DNA-binding</keyword>
<sequence length="401" mass="45156">MQEFYKKALLALIVLLLVDALVAVVFVYRTYPTQTLLPVQNGSSRWHYGTYSDVATGGASSVRLHDMSRDRLRFDFKLKDAAAYPFAAADLTFRDDKGRPILQDWSRFRTITFVAKCAPATSVTFEMSTFDEKISKPGQFETYRPPRTYFSCNEQGMPVTLDLARLLVPEWWFPAMKLDLARQGYELDKVAKILFGTSMATPRNVDGYIEISELTLHGRDYRYLAALAVIVLGGWVAFGVWFFLAHSRALLASVDTKMKTNLPLVAYRQLTLEPYKDKEKASVLRYIASTYTDPKLDLEAVAAGTGANRYKINEVLKSELGMTFTAYVNKLRLTEASRLLTQKSSAAVSEIAYLVGYSNVPYFNKLFKEEFGCTPKSFRMLAAQQPEQEQPADNAGAETPV</sequence>
<proteinExistence type="predicted"/>
<dbReference type="SMART" id="SM00342">
    <property type="entry name" value="HTH_ARAC"/>
    <property type="match status" value="1"/>
</dbReference>
<accession>A0A7X3G179</accession>
<keyword evidence="4" id="KW-0472">Membrane</keyword>
<dbReference type="Gene3D" id="1.10.10.60">
    <property type="entry name" value="Homeodomain-like"/>
    <property type="match status" value="2"/>
</dbReference>
<evidence type="ECO:0000256" key="2">
    <source>
        <dbReference type="ARBA" id="ARBA00023125"/>
    </source>
</evidence>
<dbReference type="GO" id="GO:0043565">
    <property type="term" value="F:sequence-specific DNA binding"/>
    <property type="evidence" value="ECO:0007669"/>
    <property type="project" value="InterPro"/>
</dbReference>
<dbReference type="Proteomes" id="UP000443353">
    <property type="component" value="Unassembled WGS sequence"/>
</dbReference>
<reference evidence="6 7" key="1">
    <citation type="submission" date="2019-12" db="EMBL/GenBank/DDBJ databases">
        <authorList>
            <person name="Li C."/>
            <person name="Zhao J."/>
        </authorList>
    </citation>
    <scope>NUCLEOTIDE SEQUENCE [LARGE SCALE GENOMIC DNA]</scope>
    <source>
        <strain evidence="6 7">NEAU-DD11</strain>
    </source>
</reference>
<organism evidence="6 7">
    <name type="scientific">Massilia cellulosiltytica</name>
    <dbReference type="NCBI Taxonomy" id="2683234"/>
    <lineage>
        <taxon>Bacteria</taxon>
        <taxon>Pseudomonadati</taxon>
        <taxon>Pseudomonadota</taxon>
        <taxon>Betaproteobacteria</taxon>
        <taxon>Burkholderiales</taxon>
        <taxon>Oxalobacteraceae</taxon>
        <taxon>Telluria group</taxon>
        <taxon>Massilia</taxon>
    </lineage>
</organism>
<evidence type="ECO:0000256" key="3">
    <source>
        <dbReference type="ARBA" id="ARBA00023163"/>
    </source>
</evidence>
<dbReference type="PROSITE" id="PS00041">
    <property type="entry name" value="HTH_ARAC_FAMILY_1"/>
    <property type="match status" value="1"/>
</dbReference>
<feature type="domain" description="HTH araC/xylS-type" evidence="5">
    <location>
        <begin position="281"/>
        <end position="381"/>
    </location>
</feature>
<dbReference type="RefSeq" id="WP_056125684.1">
    <property type="nucleotide sequence ID" value="NZ_WSES01000003.1"/>
</dbReference>
<dbReference type="AlphaFoldDB" id="A0A7X3G179"/>
<dbReference type="InterPro" id="IPR009057">
    <property type="entry name" value="Homeodomain-like_sf"/>
</dbReference>
<evidence type="ECO:0000256" key="1">
    <source>
        <dbReference type="ARBA" id="ARBA00023015"/>
    </source>
</evidence>
<dbReference type="PANTHER" id="PTHR43280:SF27">
    <property type="entry name" value="TRANSCRIPTIONAL REGULATOR MTLR"/>
    <property type="match status" value="1"/>
</dbReference>
<keyword evidence="3" id="KW-0804">Transcription</keyword>
<dbReference type="InterPro" id="IPR020449">
    <property type="entry name" value="Tscrpt_reg_AraC-type_HTH"/>
</dbReference>
<dbReference type="EMBL" id="WSES01000003">
    <property type="protein sequence ID" value="MVW60747.1"/>
    <property type="molecule type" value="Genomic_DNA"/>
</dbReference>
<comment type="caution">
    <text evidence="6">The sequence shown here is derived from an EMBL/GenBank/DDBJ whole genome shotgun (WGS) entry which is preliminary data.</text>
</comment>
<name>A0A7X3G179_9BURK</name>
<dbReference type="PRINTS" id="PR00032">
    <property type="entry name" value="HTHARAC"/>
</dbReference>